<evidence type="ECO:0000313" key="7">
    <source>
        <dbReference type="Proteomes" id="UP000478417"/>
    </source>
</evidence>
<dbReference type="Gene3D" id="4.10.410.60">
    <property type="match status" value="1"/>
</dbReference>
<dbReference type="Proteomes" id="UP000478417">
    <property type="component" value="Unassembled WGS sequence"/>
</dbReference>
<dbReference type="InterPro" id="IPR021137">
    <property type="entry name" value="Ribosomal_bL35-like"/>
</dbReference>
<keyword evidence="3 5" id="KW-0687">Ribonucleoprotein</keyword>
<gene>
    <name evidence="6" type="primary">rpmI</name>
    <name evidence="6" type="ORF">G0Q06_03610</name>
</gene>
<evidence type="ECO:0000256" key="1">
    <source>
        <dbReference type="ARBA" id="ARBA00006598"/>
    </source>
</evidence>
<dbReference type="AlphaFoldDB" id="A0A6B2LY35"/>
<dbReference type="PRINTS" id="PR00064">
    <property type="entry name" value="RIBOSOMALL35"/>
</dbReference>
<organism evidence="6 7">
    <name type="scientific">Oceanipulchritudo coccoides</name>
    <dbReference type="NCBI Taxonomy" id="2706888"/>
    <lineage>
        <taxon>Bacteria</taxon>
        <taxon>Pseudomonadati</taxon>
        <taxon>Verrucomicrobiota</taxon>
        <taxon>Opitutia</taxon>
        <taxon>Puniceicoccales</taxon>
        <taxon>Oceanipulchritudinaceae</taxon>
        <taxon>Oceanipulchritudo</taxon>
    </lineage>
</organism>
<protein>
    <recommendedName>
        <fullName evidence="4 5">50S ribosomal protein L35</fullName>
    </recommendedName>
</protein>
<dbReference type="RefSeq" id="WP_163962551.1">
    <property type="nucleotide sequence ID" value="NZ_JAAGNX010000001.1"/>
</dbReference>
<dbReference type="GO" id="GO:0006412">
    <property type="term" value="P:translation"/>
    <property type="evidence" value="ECO:0007669"/>
    <property type="project" value="InterPro"/>
</dbReference>
<dbReference type="NCBIfam" id="TIGR00001">
    <property type="entry name" value="rpmI_bact"/>
    <property type="match status" value="1"/>
</dbReference>
<dbReference type="EMBL" id="JAAGNX010000001">
    <property type="protein sequence ID" value="NDV61528.1"/>
    <property type="molecule type" value="Genomic_DNA"/>
</dbReference>
<evidence type="ECO:0000256" key="2">
    <source>
        <dbReference type="ARBA" id="ARBA00022980"/>
    </source>
</evidence>
<evidence type="ECO:0000256" key="5">
    <source>
        <dbReference type="RuleBase" id="RU000568"/>
    </source>
</evidence>
<comment type="similarity">
    <text evidence="1 5">Belongs to the bacterial ribosomal protein bL35 family.</text>
</comment>
<accession>A0A6B2LY35</accession>
<keyword evidence="2 5" id="KW-0689">Ribosomal protein</keyword>
<dbReference type="GO" id="GO:0015934">
    <property type="term" value="C:large ribosomal subunit"/>
    <property type="evidence" value="ECO:0007669"/>
    <property type="project" value="TreeGrafter"/>
</dbReference>
<comment type="caution">
    <text evidence="6">The sequence shown here is derived from an EMBL/GenBank/DDBJ whole genome shotgun (WGS) entry which is preliminary data.</text>
</comment>
<dbReference type="PANTHER" id="PTHR33343:SF1">
    <property type="entry name" value="LARGE RIBOSOMAL SUBUNIT PROTEIN BL35M"/>
    <property type="match status" value="1"/>
</dbReference>
<dbReference type="PANTHER" id="PTHR33343">
    <property type="entry name" value="54S RIBOSOMAL PROTEIN BL35M"/>
    <property type="match status" value="1"/>
</dbReference>
<dbReference type="Pfam" id="PF01632">
    <property type="entry name" value="Ribosomal_L35p"/>
    <property type="match status" value="1"/>
</dbReference>
<dbReference type="InterPro" id="IPR001706">
    <property type="entry name" value="Ribosomal_bL35"/>
</dbReference>
<evidence type="ECO:0000313" key="6">
    <source>
        <dbReference type="EMBL" id="NDV61528.1"/>
    </source>
</evidence>
<proteinExistence type="inferred from homology"/>
<sequence length="64" mass="7258">MIKTRKSIAKKFKVTGTGKVLRRSAGKRHFLRNKTVKQKRRMGQDRSCSPGVAKIVKIGCPNKF</sequence>
<dbReference type="GO" id="GO:0003735">
    <property type="term" value="F:structural constituent of ribosome"/>
    <property type="evidence" value="ECO:0007669"/>
    <property type="project" value="InterPro"/>
</dbReference>
<keyword evidence="7" id="KW-1185">Reference proteome</keyword>
<evidence type="ECO:0000256" key="4">
    <source>
        <dbReference type="ARBA" id="ARBA00035486"/>
    </source>
</evidence>
<name>A0A6B2LY35_9BACT</name>
<reference evidence="6 7" key="1">
    <citation type="submission" date="2020-02" db="EMBL/GenBank/DDBJ databases">
        <title>Albibacoteraceae fam. nov., the first described family within the subdivision 4 Verrucomicrobia.</title>
        <authorList>
            <person name="Xi F."/>
        </authorList>
    </citation>
    <scope>NUCLEOTIDE SEQUENCE [LARGE SCALE GENOMIC DNA]</scope>
    <source>
        <strain evidence="6 7">CK1056</strain>
    </source>
</reference>
<dbReference type="SUPFAM" id="SSF143034">
    <property type="entry name" value="L35p-like"/>
    <property type="match status" value="1"/>
</dbReference>
<dbReference type="InterPro" id="IPR037229">
    <property type="entry name" value="Ribosomal_bL35_sf"/>
</dbReference>
<evidence type="ECO:0000256" key="3">
    <source>
        <dbReference type="ARBA" id="ARBA00023274"/>
    </source>
</evidence>